<accession>A0A8J8KAW2</accession>
<evidence type="ECO:0000313" key="6">
    <source>
        <dbReference type="EMBL" id="NRS91894.1"/>
    </source>
</evidence>
<dbReference type="GO" id="GO:0020037">
    <property type="term" value="F:heme binding"/>
    <property type="evidence" value="ECO:0007669"/>
    <property type="project" value="InterPro"/>
</dbReference>
<reference evidence="6" key="1">
    <citation type="submission" date="2020-05" db="EMBL/GenBank/DDBJ databases">
        <title>Genomic Encyclopedia of Type Strains, Phase IV (KMG-V): Genome sequencing to study the core and pangenomes of soil and plant-associated prokaryotes.</title>
        <authorList>
            <person name="Whitman W."/>
        </authorList>
    </citation>
    <scope>NUCLEOTIDE SEQUENCE</scope>
    <source>
        <strain evidence="6">16F</strain>
    </source>
</reference>
<organism evidence="6 7">
    <name type="scientific">Frigoriflavimonas asaccharolytica</name>
    <dbReference type="NCBI Taxonomy" id="2735899"/>
    <lineage>
        <taxon>Bacteria</taxon>
        <taxon>Pseudomonadati</taxon>
        <taxon>Bacteroidota</taxon>
        <taxon>Flavobacteriia</taxon>
        <taxon>Flavobacteriales</taxon>
        <taxon>Weeksellaceae</taxon>
        <taxon>Frigoriflavimonas</taxon>
    </lineage>
</organism>
<keyword evidence="2 4" id="KW-0479">Metal-binding</keyword>
<keyword evidence="3 4" id="KW-0408">Iron</keyword>
<dbReference type="GO" id="GO:0046872">
    <property type="term" value="F:metal ion binding"/>
    <property type="evidence" value="ECO:0007669"/>
    <property type="project" value="UniProtKB-KW"/>
</dbReference>
<proteinExistence type="predicted"/>
<evidence type="ECO:0000259" key="5">
    <source>
        <dbReference type="PROSITE" id="PS51007"/>
    </source>
</evidence>
<dbReference type="PROSITE" id="PS51007">
    <property type="entry name" value="CYTC"/>
    <property type="match status" value="1"/>
</dbReference>
<dbReference type="InterPro" id="IPR036909">
    <property type="entry name" value="Cyt_c-like_dom_sf"/>
</dbReference>
<evidence type="ECO:0000256" key="1">
    <source>
        <dbReference type="ARBA" id="ARBA00022617"/>
    </source>
</evidence>
<dbReference type="Pfam" id="PF00034">
    <property type="entry name" value="Cytochrom_C"/>
    <property type="match status" value="1"/>
</dbReference>
<dbReference type="RefSeq" id="WP_226927426.1">
    <property type="nucleotide sequence ID" value="NZ_JABSNO010000005.1"/>
</dbReference>
<comment type="caution">
    <text evidence="6">The sequence shown here is derived from an EMBL/GenBank/DDBJ whole genome shotgun (WGS) entry which is preliminary data.</text>
</comment>
<protein>
    <submittedName>
        <fullName evidence="6">Cytochrome c</fullName>
    </submittedName>
</protein>
<evidence type="ECO:0000256" key="3">
    <source>
        <dbReference type="ARBA" id="ARBA00023004"/>
    </source>
</evidence>
<dbReference type="AlphaFoldDB" id="A0A8J8KAW2"/>
<dbReference type="EMBL" id="JABSNO010000005">
    <property type="protein sequence ID" value="NRS91894.1"/>
    <property type="molecule type" value="Genomic_DNA"/>
</dbReference>
<dbReference type="GO" id="GO:0009055">
    <property type="term" value="F:electron transfer activity"/>
    <property type="evidence" value="ECO:0007669"/>
    <property type="project" value="InterPro"/>
</dbReference>
<evidence type="ECO:0000256" key="4">
    <source>
        <dbReference type="PROSITE-ProRule" id="PRU00433"/>
    </source>
</evidence>
<dbReference type="SUPFAM" id="SSF46626">
    <property type="entry name" value="Cytochrome c"/>
    <property type="match status" value="1"/>
</dbReference>
<gene>
    <name evidence="6" type="ORF">HNQ03_000961</name>
</gene>
<feature type="domain" description="Cytochrome c" evidence="5">
    <location>
        <begin position="52"/>
        <end position="135"/>
    </location>
</feature>
<keyword evidence="7" id="KW-1185">Reference proteome</keyword>
<keyword evidence="1 4" id="KW-0349">Heme</keyword>
<dbReference type="PROSITE" id="PS51257">
    <property type="entry name" value="PROKAR_LIPOPROTEIN"/>
    <property type="match status" value="1"/>
</dbReference>
<dbReference type="Gene3D" id="1.10.760.10">
    <property type="entry name" value="Cytochrome c-like domain"/>
    <property type="match status" value="1"/>
</dbReference>
<evidence type="ECO:0000256" key="2">
    <source>
        <dbReference type="ARBA" id="ARBA00022723"/>
    </source>
</evidence>
<name>A0A8J8KAW2_9FLAO</name>
<evidence type="ECO:0000313" key="7">
    <source>
        <dbReference type="Proteomes" id="UP000610746"/>
    </source>
</evidence>
<dbReference type="Proteomes" id="UP000610746">
    <property type="component" value="Unassembled WGS sequence"/>
</dbReference>
<sequence length="136" mass="14965">MTYKILKCICILPLIMACSEKENVSIQGAPTFDTYTEAPKIQEVAKPIDTLKLAAEGKVLIEKADCLGCHKLNETMIGPSYVDVAKKYDYKDLNYLAKKIVDGGSGVWGAVPMAAHNGLSQENSQKMVYYILSTKK</sequence>
<dbReference type="InterPro" id="IPR009056">
    <property type="entry name" value="Cyt_c-like_dom"/>
</dbReference>